<sequence>MTDIVRTKYPRSTSTGAPVKTWQYWYSSKDNIDRLPPFRRSLINRPKYVKQARDLQEKRDKIEQGYQEYIRETHRRRRIESLSAQALRRSFNDMNQSLNLTTRTNRTFSDSFQKTDRSINPDSISSPMSSASTPHNSLNMSLPVAISFTKSRPATKETITTSARRSVSAPRRCDLLDVDYSMSQLEDFCSRLKTNKLYTTNLSQKLGSEKSPNSSPLEETADDDTFPDVQNDIDAPIPRFSQNQINELTNTYNLYIKKKIPDIITYQDAVTAMRAAGYLVLDKDVRKANQEFNDGGDMVSLDVFLKIISTIPIVQPDEIDTAMDIVPREDEDPKNVDLQKLRTILLTEGERMTIEECDHLFREIIPPPPPEDPKKKKKPVKKKKNGEPEEEAKPKIILKLDRFIDLVPQRILIEQQPTVVETKKKKK</sequence>
<evidence type="ECO:0000256" key="1">
    <source>
        <dbReference type="ARBA" id="ARBA00022737"/>
    </source>
</evidence>
<feature type="region of interest" description="Disordered" evidence="2">
    <location>
        <begin position="111"/>
        <end position="135"/>
    </location>
</feature>
<feature type="region of interest" description="Disordered" evidence="2">
    <location>
        <begin position="363"/>
        <end position="393"/>
    </location>
</feature>
<feature type="compositionally biased region" description="Basic residues" evidence="2">
    <location>
        <begin position="375"/>
        <end position="384"/>
    </location>
</feature>
<dbReference type="Proteomes" id="UP001281761">
    <property type="component" value="Unassembled WGS sequence"/>
</dbReference>
<dbReference type="SUPFAM" id="SSF47473">
    <property type="entry name" value="EF-hand"/>
    <property type="match status" value="1"/>
</dbReference>
<dbReference type="EMBL" id="JARBJD010000116">
    <property type="protein sequence ID" value="KAK2951613.1"/>
    <property type="molecule type" value="Genomic_DNA"/>
</dbReference>
<organism evidence="3 4">
    <name type="scientific">Blattamonas nauphoetae</name>
    <dbReference type="NCBI Taxonomy" id="2049346"/>
    <lineage>
        <taxon>Eukaryota</taxon>
        <taxon>Metamonada</taxon>
        <taxon>Preaxostyla</taxon>
        <taxon>Oxymonadida</taxon>
        <taxon>Blattamonas</taxon>
    </lineage>
</organism>
<evidence type="ECO:0000256" key="2">
    <source>
        <dbReference type="SAM" id="MobiDB-lite"/>
    </source>
</evidence>
<feature type="region of interest" description="Disordered" evidence="2">
    <location>
        <begin position="203"/>
        <end position="228"/>
    </location>
</feature>
<dbReference type="InterPro" id="IPR011992">
    <property type="entry name" value="EF-hand-dom_pair"/>
</dbReference>
<comment type="caution">
    <text evidence="3">The sequence shown here is derived from an EMBL/GenBank/DDBJ whole genome shotgun (WGS) entry which is preliminary data.</text>
</comment>
<name>A0ABQ9XGN3_9EUKA</name>
<feature type="compositionally biased region" description="Polar residues" evidence="2">
    <location>
        <begin position="203"/>
        <end position="217"/>
    </location>
</feature>
<evidence type="ECO:0000313" key="3">
    <source>
        <dbReference type="EMBL" id="KAK2951613.1"/>
    </source>
</evidence>
<feature type="compositionally biased region" description="Low complexity" evidence="2">
    <location>
        <begin position="120"/>
        <end position="135"/>
    </location>
</feature>
<keyword evidence="1" id="KW-0677">Repeat</keyword>
<protein>
    <submittedName>
        <fullName evidence="3">Uncharacterized protein</fullName>
    </submittedName>
</protein>
<dbReference type="Gene3D" id="1.10.238.10">
    <property type="entry name" value="EF-hand"/>
    <property type="match status" value="1"/>
</dbReference>
<dbReference type="PANTHER" id="PTHR23048">
    <property type="entry name" value="MYOSIN LIGHT CHAIN 1, 3"/>
    <property type="match status" value="1"/>
</dbReference>
<dbReference type="PANTHER" id="PTHR23048:SF0">
    <property type="entry name" value="CALMODULIN LIKE 3"/>
    <property type="match status" value="1"/>
</dbReference>
<evidence type="ECO:0000313" key="4">
    <source>
        <dbReference type="Proteomes" id="UP001281761"/>
    </source>
</evidence>
<keyword evidence="4" id="KW-1185">Reference proteome</keyword>
<accession>A0ABQ9XGN3</accession>
<gene>
    <name evidence="3" type="ORF">BLNAU_13497</name>
</gene>
<dbReference type="InterPro" id="IPR050230">
    <property type="entry name" value="CALM/Myosin/TropC-like"/>
</dbReference>
<proteinExistence type="predicted"/>
<reference evidence="3 4" key="1">
    <citation type="journal article" date="2022" name="bioRxiv">
        <title>Genomics of Preaxostyla Flagellates Illuminates Evolutionary Transitions and the Path Towards Mitochondrial Loss.</title>
        <authorList>
            <person name="Novak L.V.F."/>
            <person name="Treitli S.C."/>
            <person name="Pyrih J."/>
            <person name="Halakuc P."/>
            <person name="Pipaliya S.V."/>
            <person name="Vacek V."/>
            <person name="Brzon O."/>
            <person name="Soukal P."/>
            <person name="Eme L."/>
            <person name="Dacks J.B."/>
            <person name="Karnkowska A."/>
            <person name="Elias M."/>
            <person name="Hampl V."/>
        </authorList>
    </citation>
    <scope>NUCLEOTIDE SEQUENCE [LARGE SCALE GENOMIC DNA]</scope>
    <source>
        <strain evidence="3">NAU3</strain>
        <tissue evidence="3">Gut</tissue>
    </source>
</reference>